<dbReference type="GO" id="GO:0005829">
    <property type="term" value="C:cytosol"/>
    <property type="evidence" value="ECO:0007669"/>
    <property type="project" value="TreeGrafter"/>
</dbReference>
<dbReference type="Pfam" id="PF01472">
    <property type="entry name" value="PUA"/>
    <property type="match status" value="1"/>
</dbReference>
<dbReference type="NCBIfam" id="TIGR01027">
    <property type="entry name" value="proB"/>
    <property type="match status" value="1"/>
</dbReference>
<dbReference type="InterPro" id="IPR002478">
    <property type="entry name" value="PUA"/>
</dbReference>
<dbReference type="FunFam" id="3.40.1160.10:FF:000040">
    <property type="entry name" value="Glutamate 5-kinase"/>
    <property type="match status" value="1"/>
</dbReference>
<dbReference type="InterPro" id="IPR041739">
    <property type="entry name" value="G5K_ProB"/>
</dbReference>
<dbReference type="GO" id="GO:0003723">
    <property type="term" value="F:RNA binding"/>
    <property type="evidence" value="ECO:0007669"/>
    <property type="project" value="InterPro"/>
</dbReference>
<proteinExistence type="inferred from homology"/>
<keyword evidence="1 8" id="KW-0963">Cytoplasm</keyword>
<dbReference type="InterPro" id="IPR036974">
    <property type="entry name" value="PUA_sf"/>
</dbReference>
<dbReference type="GO" id="GO:0005524">
    <property type="term" value="F:ATP binding"/>
    <property type="evidence" value="ECO:0007669"/>
    <property type="project" value="UniProtKB-KW"/>
</dbReference>
<evidence type="ECO:0000256" key="6">
    <source>
        <dbReference type="ARBA" id="ARBA00022777"/>
    </source>
</evidence>
<gene>
    <name evidence="8" type="primary">proB</name>
    <name evidence="10" type="ORF">SAMN05192553_10930</name>
</gene>
<protein>
    <recommendedName>
        <fullName evidence="8">Glutamate 5-kinase</fullName>
        <ecNumber evidence="8">2.7.2.11</ecNumber>
    </recommendedName>
    <alternativeName>
        <fullName evidence="8">Gamma-glutamyl kinase</fullName>
        <shortName evidence="8">GK</shortName>
    </alternativeName>
</protein>
<feature type="binding site" evidence="8">
    <location>
        <position position="157"/>
    </location>
    <ligand>
        <name>substrate</name>
    </ligand>
</feature>
<comment type="caution">
    <text evidence="8">Lacks conserved residue(s) required for the propagation of feature annotation.</text>
</comment>
<dbReference type="CDD" id="cd04242">
    <property type="entry name" value="AAK_G5K_ProB"/>
    <property type="match status" value="1"/>
</dbReference>
<evidence type="ECO:0000256" key="1">
    <source>
        <dbReference type="ARBA" id="ARBA00022490"/>
    </source>
</evidence>
<dbReference type="EC" id="2.7.2.11" evidence="8"/>
<reference evidence="11" key="1">
    <citation type="submission" date="2016-10" db="EMBL/GenBank/DDBJ databases">
        <authorList>
            <person name="Varghese N."/>
            <person name="Submissions S."/>
        </authorList>
    </citation>
    <scope>NUCLEOTIDE SEQUENCE [LARGE SCALE GENOMIC DNA]</scope>
    <source>
        <strain evidence="11">IBRC-M 10761</strain>
    </source>
</reference>
<keyword evidence="5 8" id="KW-0547">Nucleotide-binding</keyword>
<dbReference type="STRING" id="1416801.SAMN05192553_10930"/>
<dbReference type="PANTHER" id="PTHR43654">
    <property type="entry name" value="GLUTAMATE 5-KINASE"/>
    <property type="match status" value="1"/>
</dbReference>
<evidence type="ECO:0000256" key="2">
    <source>
        <dbReference type="ARBA" id="ARBA00022605"/>
    </source>
</evidence>
<evidence type="ECO:0000256" key="4">
    <source>
        <dbReference type="ARBA" id="ARBA00022679"/>
    </source>
</evidence>
<evidence type="ECO:0000256" key="8">
    <source>
        <dbReference type="HAMAP-Rule" id="MF_00456"/>
    </source>
</evidence>
<feature type="binding site" evidence="8">
    <location>
        <position position="145"/>
    </location>
    <ligand>
        <name>substrate</name>
    </ligand>
</feature>
<dbReference type="CDD" id="cd21157">
    <property type="entry name" value="PUA_G5K"/>
    <property type="match status" value="1"/>
</dbReference>
<dbReference type="SUPFAM" id="SSF53633">
    <property type="entry name" value="Carbamate kinase-like"/>
    <property type="match status" value="1"/>
</dbReference>
<dbReference type="InterPro" id="IPR011529">
    <property type="entry name" value="Glu_5kinase"/>
</dbReference>
<feature type="domain" description="PUA" evidence="9">
    <location>
        <begin position="284"/>
        <end position="357"/>
    </location>
</feature>
<name>A0A1H7AYF2_9BACT</name>
<dbReference type="SMART" id="SM00359">
    <property type="entry name" value="PUA"/>
    <property type="match status" value="1"/>
</dbReference>
<dbReference type="PROSITE" id="PS50890">
    <property type="entry name" value="PUA"/>
    <property type="match status" value="1"/>
</dbReference>
<feature type="binding site" evidence="8">
    <location>
        <position position="58"/>
    </location>
    <ligand>
        <name>substrate</name>
    </ligand>
</feature>
<dbReference type="EMBL" id="FNZH01000009">
    <property type="protein sequence ID" value="SEJ70651.1"/>
    <property type="molecule type" value="Genomic_DNA"/>
</dbReference>
<dbReference type="InterPro" id="IPR001057">
    <property type="entry name" value="Glu/AcGlu_kinase"/>
</dbReference>
<dbReference type="PRINTS" id="PR00474">
    <property type="entry name" value="GLU5KINASE"/>
</dbReference>
<dbReference type="Proteomes" id="UP000199403">
    <property type="component" value="Unassembled WGS sequence"/>
</dbReference>
<feature type="binding site" evidence="8">
    <location>
        <position position="18"/>
    </location>
    <ligand>
        <name>ATP</name>
        <dbReference type="ChEBI" id="CHEBI:30616"/>
    </ligand>
</feature>
<keyword evidence="4 8" id="KW-0808">Transferase</keyword>
<accession>A0A1H7AYF2</accession>
<dbReference type="HAMAP" id="MF_00456">
    <property type="entry name" value="ProB"/>
    <property type="match status" value="1"/>
</dbReference>
<keyword evidence="6 8" id="KW-0418">Kinase</keyword>
<dbReference type="GO" id="GO:0055129">
    <property type="term" value="P:L-proline biosynthetic process"/>
    <property type="evidence" value="ECO:0007669"/>
    <property type="project" value="UniProtKB-UniRule"/>
</dbReference>
<evidence type="ECO:0000256" key="3">
    <source>
        <dbReference type="ARBA" id="ARBA00022650"/>
    </source>
</evidence>
<keyword evidence="7 8" id="KW-0067">ATP-binding</keyword>
<comment type="subcellular location">
    <subcellularLocation>
        <location evidence="8">Cytoplasm</location>
    </subcellularLocation>
</comment>
<comment type="catalytic activity">
    <reaction evidence="8">
        <text>L-glutamate + ATP = L-glutamyl 5-phosphate + ADP</text>
        <dbReference type="Rhea" id="RHEA:14877"/>
        <dbReference type="ChEBI" id="CHEBI:29985"/>
        <dbReference type="ChEBI" id="CHEBI:30616"/>
        <dbReference type="ChEBI" id="CHEBI:58274"/>
        <dbReference type="ChEBI" id="CHEBI:456216"/>
        <dbReference type="EC" id="2.7.2.11"/>
    </reaction>
</comment>
<organism evidence="10 11">
    <name type="scientific">Cyclobacterium xiamenense</name>
    <dbReference type="NCBI Taxonomy" id="1297121"/>
    <lineage>
        <taxon>Bacteria</taxon>
        <taxon>Pseudomonadati</taxon>
        <taxon>Bacteroidota</taxon>
        <taxon>Cytophagia</taxon>
        <taxon>Cytophagales</taxon>
        <taxon>Cyclobacteriaceae</taxon>
        <taxon>Cyclobacterium</taxon>
    </lineage>
</organism>
<dbReference type="PIRSF" id="PIRSF000729">
    <property type="entry name" value="GK"/>
    <property type="match status" value="1"/>
</dbReference>
<keyword evidence="3 8" id="KW-0641">Proline biosynthesis</keyword>
<comment type="function">
    <text evidence="8">Catalyzes the transfer of a phosphate group to glutamate to form L-glutamate 5-phosphate.</text>
</comment>
<evidence type="ECO:0000256" key="5">
    <source>
        <dbReference type="ARBA" id="ARBA00022741"/>
    </source>
</evidence>
<keyword evidence="2 8" id="KW-0028">Amino-acid biosynthesis</keyword>
<evidence type="ECO:0000259" key="9">
    <source>
        <dbReference type="SMART" id="SM00359"/>
    </source>
</evidence>
<dbReference type="GO" id="GO:0004349">
    <property type="term" value="F:glutamate 5-kinase activity"/>
    <property type="evidence" value="ECO:0007669"/>
    <property type="project" value="UniProtKB-UniRule"/>
</dbReference>
<dbReference type="UniPathway" id="UPA00098">
    <property type="reaction ID" value="UER00359"/>
</dbReference>
<dbReference type="Gene3D" id="3.40.1160.10">
    <property type="entry name" value="Acetylglutamate kinase-like"/>
    <property type="match status" value="1"/>
</dbReference>
<dbReference type="Gene3D" id="2.30.130.10">
    <property type="entry name" value="PUA domain"/>
    <property type="match status" value="1"/>
</dbReference>
<dbReference type="InterPro" id="IPR015947">
    <property type="entry name" value="PUA-like_sf"/>
</dbReference>
<comment type="pathway">
    <text evidence="8">Amino-acid biosynthesis; L-proline biosynthesis; L-glutamate 5-semialdehyde from L-glutamate: step 1/2.</text>
</comment>
<dbReference type="InterPro" id="IPR001048">
    <property type="entry name" value="Asp/Glu/Uridylate_kinase"/>
</dbReference>
<dbReference type="Pfam" id="PF00696">
    <property type="entry name" value="AA_kinase"/>
    <property type="match status" value="1"/>
</dbReference>
<dbReference type="PANTHER" id="PTHR43654:SF1">
    <property type="entry name" value="ISOPENTENYL PHOSPHATE KINASE"/>
    <property type="match status" value="1"/>
</dbReference>
<evidence type="ECO:0000256" key="7">
    <source>
        <dbReference type="ARBA" id="ARBA00022840"/>
    </source>
</evidence>
<dbReference type="AlphaFoldDB" id="A0A1H7AYF2"/>
<evidence type="ECO:0000313" key="10">
    <source>
        <dbReference type="EMBL" id="SEJ70651.1"/>
    </source>
</evidence>
<dbReference type="InterPro" id="IPR036393">
    <property type="entry name" value="AceGlu_kinase-like_sf"/>
</dbReference>
<comment type="similarity">
    <text evidence="8">Belongs to the glutamate 5-kinase family.</text>
</comment>
<keyword evidence="11" id="KW-1185">Reference proteome</keyword>
<evidence type="ECO:0000313" key="11">
    <source>
        <dbReference type="Proteomes" id="UP000199403"/>
    </source>
</evidence>
<sequence>MPANLLPMIRKPQTLVIKIGSNVLTLDDGSPDMERMRNLVDQMAFLLEKGLRVVLVTSGAVAFGRKSQSLATKTDAVSRKQVWAAIGQIALIRAYQELFAQKGHPIAQLMVTKEDFRDRTHYLNMKNCLDGLLKNQVVPVINENDAVAVTELMFTDNDELAGLVAAMIDADSLILLTNVDGIYKGHPSDPESELITHVGQKMPDLSQYIATQTSAFGRGGMLTKMSMAKKSADLGIEVWIANGKKDAVLIDFFRQELRCTYFEPGKSKHNHKKWIAHSDTYSKGEVVINEGAKRALLSDKITSLLPIGIQSINGDFLKGDIVRILDSEGKRIGLGKAEYGAETARDKIGLSGQRPLIHYDYLYISESN</sequence>
<dbReference type="InterPro" id="IPR005715">
    <property type="entry name" value="Glu_5kinase/COase_Synthase"/>
</dbReference>
<dbReference type="SUPFAM" id="SSF88697">
    <property type="entry name" value="PUA domain-like"/>
    <property type="match status" value="1"/>
</dbReference>